<sequence>MDCPFCSNNRALPSPQDPLELRGQAKPARARKVESIPVHFVGSERSLIRLCRKDSEGI</sequence>
<gene>
    <name evidence="2" type="ORF">SLEP1_g6502</name>
</gene>
<keyword evidence="3" id="KW-1185">Reference proteome</keyword>
<name>A0AAV5I675_9ROSI</name>
<feature type="compositionally biased region" description="Polar residues" evidence="1">
    <location>
        <begin position="1"/>
        <end position="11"/>
    </location>
</feature>
<dbReference type="AlphaFoldDB" id="A0AAV5I675"/>
<dbReference type="EMBL" id="BPVZ01000006">
    <property type="protein sequence ID" value="GKU92829.1"/>
    <property type="molecule type" value="Genomic_DNA"/>
</dbReference>
<reference evidence="2 3" key="1">
    <citation type="journal article" date="2021" name="Commun. Biol.">
        <title>The genome of Shorea leprosula (Dipterocarpaceae) highlights the ecological relevance of drought in aseasonal tropical rainforests.</title>
        <authorList>
            <person name="Ng K.K.S."/>
            <person name="Kobayashi M.J."/>
            <person name="Fawcett J.A."/>
            <person name="Hatakeyama M."/>
            <person name="Paape T."/>
            <person name="Ng C.H."/>
            <person name="Ang C.C."/>
            <person name="Tnah L.H."/>
            <person name="Lee C.T."/>
            <person name="Nishiyama T."/>
            <person name="Sese J."/>
            <person name="O'Brien M.J."/>
            <person name="Copetti D."/>
            <person name="Mohd Noor M.I."/>
            <person name="Ong R.C."/>
            <person name="Putra M."/>
            <person name="Sireger I.Z."/>
            <person name="Indrioko S."/>
            <person name="Kosugi Y."/>
            <person name="Izuno A."/>
            <person name="Isagi Y."/>
            <person name="Lee S.L."/>
            <person name="Shimizu K.K."/>
        </authorList>
    </citation>
    <scope>NUCLEOTIDE SEQUENCE [LARGE SCALE GENOMIC DNA]</scope>
    <source>
        <strain evidence="2">214</strain>
    </source>
</reference>
<evidence type="ECO:0000313" key="3">
    <source>
        <dbReference type="Proteomes" id="UP001054252"/>
    </source>
</evidence>
<organism evidence="2 3">
    <name type="scientific">Rubroshorea leprosula</name>
    <dbReference type="NCBI Taxonomy" id="152421"/>
    <lineage>
        <taxon>Eukaryota</taxon>
        <taxon>Viridiplantae</taxon>
        <taxon>Streptophyta</taxon>
        <taxon>Embryophyta</taxon>
        <taxon>Tracheophyta</taxon>
        <taxon>Spermatophyta</taxon>
        <taxon>Magnoliopsida</taxon>
        <taxon>eudicotyledons</taxon>
        <taxon>Gunneridae</taxon>
        <taxon>Pentapetalae</taxon>
        <taxon>rosids</taxon>
        <taxon>malvids</taxon>
        <taxon>Malvales</taxon>
        <taxon>Dipterocarpaceae</taxon>
        <taxon>Rubroshorea</taxon>
    </lineage>
</organism>
<comment type="caution">
    <text evidence="2">The sequence shown here is derived from an EMBL/GenBank/DDBJ whole genome shotgun (WGS) entry which is preliminary data.</text>
</comment>
<evidence type="ECO:0000313" key="2">
    <source>
        <dbReference type="EMBL" id="GKU92829.1"/>
    </source>
</evidence>
<accession>A0AAV5I675</accession>
<dbReference type="Proteomes" id="UP001054252">
    <property type="component" value="Unassembled WGS sequence"/>
</dbReference>
<feature type="region of interest" description="Disordered" evidence="1">
    <location>
        <begin position="1"/>
        <end position="21"/>
    </location>
</feature>
<proteinExistence type="predicted"/>
<evidence type="ECO:0000256" key="1">
    <source>
        <dbReference type="SAM" id="MobiDB-lite"/>
    </source>
</evidence>
<protein>
    <submittedName>
        <fullName evidence="2">Uncharacterized protein</fullName>
    </submittedName>
</protein>